<feature type="region of interest" description="Disordered" evidence="1">
    <location>
        <begin position="209"/>
        <end position="263"/>
    </location>
</feature>
<feature type="compositionally biased region" description="Low complexity" evidence="1">
    <location>
        <begin position="59"/>
        <end position="75"/>
    </location>
</feature>
<protein>
    <submittedName>
        <fullName evidence="2">Uncharacterized protein</fullName>
    </submittedName>
</protein>
<comment type="caution">
    <text evidence="2">The sequence shown here is derived from an EMBL/GenBank/DDBJ whole genome shotgun (WGS) entry which is preliminary data.</text>
</comment>
<evidence type="ECO:0000313" key="2">
    <source>
        <dbReference type="EMBL" id="TNN32096.1"/>
    </source>
</evidence>
<sequence length="263" mass="28233">MDVHLQRRLSIEATDGPGKSTDGTHAVTQTDHRGAAVAGKKRSAGPASRGPALHTIPRLTVSLTRPPSSSSRSVSAESRDVAAIRRPKARWDEKRSDTSSASVCTAAGITTFMYMLPSNDRTDASGVSRERPCSGDERPAPGGDGSEDRPGRSAPPSCLNVTAPPSRGRPVVVRRRRVVREDQRGSERLRSAAAERLQIPLQLLSGSELKRKDSRVSSEDVNTAHGDPRPGDLMLTPQGELLGGKRPRKGGMCNSNCRDTQHH</sequence>
<gene>
    <name evidence="2" type="ORF">EYF80_057745</name>
</gene>
<dbReference type="AlphaFoldDB" id="A0A4Z2ET67"/>
<evidence type="ECO:0000256" key="1">
    <source>
        <dbReference type="SAM" id="MobiDB-lite"/>
    </source>
</evidence>
<accession>A0A4Z2ET67</accession>
<evidence type="ECO:0000313" key="3">
    <source>
        <dbReference type="Proteomes" id="UP000314294"/>
    </source>
</evidence>
<feature type="compositionally biased region" description="Basic and acidic residues" evidence="1">
    <location>
        <begin position="209"/>
        <end position="218"/>
    </location>
</feature>
<reference evidence="2 3" key="1">
    <citation type="submission" date="2019-03" db="EMBL/GenBank/DDBJ databases">
        <title>First draft genome of Liparis tanakae, snailfish: a comprehensive survey of snailfish specific genes.</title>
        <authorList>
            <person name="Kim W."/>
            <person name="Song I."/>
            <person name="Jeong J.-H."/>
            <person name="Kim D."/>
            <person name="Kim S."/>
            <person name="Ryu S."/>
            <person name="Song J.Y."/>
            <person name="Lee S.K."/>
        </authorList>
    </citation>
    <scope>NUCLEOTIDE SEQUENCE [LARGE SCALE GENOMIC DNA]</scope>
    <source>
        <tissue evidence="2">Muscle</tissue>
    </source>
</reference>
<name>A0A4Z2ET67_9TELE</name>
<feature type="region of interest" description="Disordered" evidence="1">
    <location>
        <begin position="1"/>
        <end position="102"/>
    </location>
</feature>
<feature type="region of interest" description="Disordered" evidence="1">
    <location>
        <begin position="117"/>
        <end position="172"/>
    </location>
</feature>
<dbReference type="Proteomes" id="UP000314294">
    <property type="component" value="Unassembled WGS sequence"/>
</dbReference>
<feature type="compositionally biased region" description="Basic and acidic residues" evidence="1">
    <location>
        <begin position="77"/>
        <end position="97"/>
    </location>
</feature>
<dbReference type="EMBL" id="SRLO01002930">
    <property type="protein sequence ID" value="TNN32096.1"/>
    <property type="molecule type" value="Genomic_DNA"/>
</dbReference>
<feature type="compositionally biased region" description="Basic and acidic residues" evidence="1">
    <location>
        <begin position="120"/>
        <end position="139"/>
    </location>
</feature>
<proteinExistence type="predicted"/>
<keyword evidence="3" id="KW-1185">Reference proteome</keyword>
<organism evidence="2 3">
    <name type="scientific">Liparis tanakae</name>
    <name type="common">Tanaka's snailfish</name>
    <dbReference type="NCBI Taxonomy" id="230148"/>
    <lineage>
        <taxon>Eukaryota</taxon>
        <taxon>Metazoa</taxon>
        <taxon>Chordata</taxon>
        <taxon>Craniata</taxon>
        <taxon>Vertebrata</taxon>
        <taxon>Euteleostomi</taxon>
        <taxon>Actinopterygii</taxon>
        <taxon>Neopterygii</taxon>
        <taxon>Teleostei</taxon>
        <taxon>Neoteleostei</taxon>
        <taxon>Acanthomorphata</taxon>
        <taxon>Eupercaria</taxon>
        <taxon>Perciformes</taxon>
        <taxon>Cottioidei</taxon>
        <taxon>Cottales</taxon>
        <taxon>Liparidae</taxon>
        <taxon>Liparis</taxon>
    </lineage>
</organism>
<feature type="compositionally biased region" description="Polar residues" evidence="1">
    <location>
        <begin position="253"/>
        <end position="263"/>
    </location>
</feature>